<accession>A0ABS9MK01</accession>
<evidence type="ECO:0000313" key="2">
    <source>
        <dbReference type="Proteomes" id="UP001298681"/>
    </source>
</evidence>
<sequence>MGVPYGYAKDSKAVYYENFVGKIKVLKKADPVTFVSNDDGYFGWDAKHFYIQNKQVTEEEWNQKQH</sequence>
<dbReference type="Proteomes" id="UP001298681">
    <property type="component" value="Unassembled WGS sequence"/>
</dbReference>
<dbReference type="RefSeq" id="WP_087234699.1">
    <property type="nucleotide sequence ID" value="NZ_JAKNHQ010000011.1"/>
</dbReference>
<gene>
    <name evidence="1" type="ORF">L0P57_09375</name>
</gene>
<protein>
    <submittedName>
        <fullName evidence="1">DKNYY domain-containing protein</fullName>
    </submittedName>
</protein>
<comment type="caution">
    <text evidence="1">The sequence shown here is derived from an EMBL/GenBank/DDBJ whole genome shotgun (WGS) entry which is preliminary data.</text>
</comment>
<dbReference type="EMBL" id="JAKNHQ010000011">
    <property type="protein sequence ID" value="MCG4611139.1"/>
    <property type="molecule type" value="Genomic_DNA"/>
</dbReference>
<proteinExistence type="predicted"/>
<name>A0ABS9MK01_9FIRM</name>
<keyword evidence="2" id="KW-1185">Reference proteome</keyword>
<reference evidence="1 2" key="1">
    <citation type="submission" date="2022-01" db="EMBL/GenBank/DDBJ databases">
        <title>Collection of gut derived symbiotic bacterial strains cultured from healthy donors.</title>
        <authorList>
            <person name="Lin H."/>
            <person name="Kohout C."/>
            <person name="Waligurski E."/>
            <person name="Pamer E.G."/>
        </authorList>
    </citation>
    <scope>NUCLEOTIDE SEQUENCE [LARGE SCALE GENOMIC DNA]</scope>
    <source>
        <strain evidence="1 2">DFI.7.58</strain>
    </source>
</reference>
<evidence type="ECO:0000313" key="1">
    <source>
        <dbReference type="EMBL" id="MCG4611139.1"/>
    </source>
</evidence>
<organism evidence="1 2">
    <name type="scientific">Anaeromassilibacillus senegalensis</name>
    <dbReference type="NCBI Taxonomy" id="1673717"/>
    <lineage>
        <taxon>Bacteria</taxon>
        <taxon>Bacillati</taxon>
        <taxon>Bacillota</taxon>
        <taxon>Clostridia</taxon>
        <taxon>Eubacteriales</taxon>
        <taxon>Acutalibacteraceae</taxon>
        <taxon>Anaeromassilibacillus</taxon>
    </lineage>
</organism>